<evidence type="ECO:0000256" key="9">
    <source>
        <dbReference type="ARBA" id="ARBA00023136"/>
    </source>
</evidence>
<comment type="subcellular location">
    <subcellularLocation>
        <location evidence="1">Cell membrane</location>
        <topology evidence="1">Multi-pass membrane protein</topology>
    </subcellularLocation>
</comment>
<keyword evidence="9 12" id="KW-0472">Membrane</keyword>
<dbReference type="OrthoDB" id="6429739at2759"/>
<evidence type="ECO:0000256" key="11">
    <source>
        <dbReference type="SAM" id="MobiDB-lite"/>
    </source>
</evidence>
<feature type="transmembrane region" description="Helical" evidence="12">
    <location>
        <begin position="621"/>
        <end position="641"/>
    </location>
</feature>
<dbReference type="RefSeq" id="XP_030750786.1">
    <property type="nucleotide sequence ID" value="XM_030894926.1"/>
</dbReference>
<feature type="transmembrane region" description="Helical" evidence="12">
    <location>
        <begin position="587"/>
        <end position="609"/>
    </location>
</feature>
<dbReference type="InterPro" id="IPR004878">
    <property type="entry name" value="Otopetrin"/>
</dbReference>
<evidence type="ECO:0000256" key="4">
    <source>
        <dbReference type="ARBA" id="ARBA00022475"/>
    </source>
</evidence>
<dbReference type="Proteomes" id="UP000504635">
    <property type="component" value="Unplaced"/>
</dbReference>
<feature type="transmembrane region" description="Helical" evidence="12">
    <location>
        <begin position="351"/>
        <end position="372"/>
    </location>
</feature>
<feature type="transmembrane region" description="Helical" evidence="12">
    <location>
        <begin position="425"/>
        <end position="447"/>
    </location>
</feature>
<evidence type="ECO:0000256" key="2">
    <source>
        <dbReference type="ARBA" id="ARBA00006513"/>
    </source>
</evidence>
<feature type="region of interest" description="Disordered" evidence="11">
    <location>
        <begin position="144"/>
        <end position="165"/>
    </location>
</feature>
<dbReference type="PANTHER" id="PTHR21522">
    <property type="entry name" value="PROTON CHANNEL OTOP"/>
    <property type="match status" value="1"/>
</dbReference>
<feature type="transmembrane region" description="Helical" evidence="12">
    <location>
        <begin position="687"/>
        <end position="708"/>
    </location>
</feature>
<reference evidence="14 15" key="1">
    <citation type="submission" date="2025-04" db="UniProtKB">
        <authorList>
            <consortium name="RefSeq"/>
        </authorList>
    </citation>
    <scope>IDENTIFICATION</scope>
    <source>
        <tissue evidence="14 15">Gonads</tissue>
    </source>
</reference>
<evidence type="ECO:0000313" key="14">
    <source>
        <dbReference type="RefSeq" id="XP_030750785.1"/>
    </source>
</evidence>
<evidence type="ECO:0000256" key="3">
    <source>
        <dbReference type="ARBA" id="ARBA00022448"/>
    </source>
</evidence>
<dbReference type="Pfam" id="PF03189">
    <property type="entry name" value="Otopetrin"/>
    <property type="match status" value="1"/>
</dbReference>
<evidence type="ECO:0000256" key="5">
    <source>
        <dbReference type="ARBA" id="ARBA00022692"/>
    </source>
</evidence>
<gene>
    <name evidence="14 15" type="primary">LOC115878412</name>
</gene>
<sequence length="801" mass="91724">MMGENPVTDEVQNPYRLASFAAVIPNVEQFKIIKKNEDDIKDKSKEEDNLEEVNAPNYPTPPIPVAEEVTDSQVSSEVVLRYPRRTDNNMDNRTSTLRSQHSHSTSDLVKYRSQPLKYYPKESKNDKTLVLPINRSRPLSSVASYDGSFREHNNRRPISSHPDDFNPYNELVRTTSISSALRHGTYNNNGFVESSGDVINGTLRKSPSSFISESHPPSTPLERRRMFVETLSTIASIIYAVLVVTLGVSLYVVDFLDIESQDMHLLAEGLSLFVLLVALLYLLYLTVDISIYMRKKGQFEKLTENFPDESLEIKSSEEGVHYNTDLQKALALNKYLDHRYCLNKDRHSSNFYLKVGATGFCFGHLIHSILILTYRGIILNSKDDVRSECVNIATYIIEVMYPIYSILLLFFIFKYSNVIVNKNITVHRFGFMHCLAASLCFWIWTIFRETAEYIEYQRSYSGYDNSTESASTETYSYYEISENLTELSNLAVITPMRFTRICDHEELNVLYQNYSPYLYPFSVEYSILVVGILYILWMNIGLCSPSNPTDEENYHGDDPRECKNYKPVEAESNVTIHADCHAANKGLFGGFIILVFSIVSVILFFITYYNESVDMAENGRIINNSTKIVIIFLMIVGAIYAYSQMAKLDVNKVAHNSMDNFLLLMCLPAFFVHGIFSIIPAVTSGNVLAVITIVFEIVQILIQTPFIIDGMARSSNTKELRKQKPGREMVTFLIICNIAMWLMQTFEVKSHGLDQYRQEFYTKELWSIVGHMCLPLMMFYRFHASACICDIWKFAYIPSGH</sequence>
<evidence type="ECO:0000256" key="10">
    <source>
        <dbReference type="ARBA" id="ARBA00023303"/>
    </source>
</evidence>
<feature type="transmembrane region" description="Helical" evidence="12">
    <location>
        <begin position="265"/>
        <end position="287"/>
    </location>
</feature>
<dbReference type="GeneID" id="115878412"/>
<feature type="transmembrane region" description="Helical" evidence="12">
    <location>
        <begin position="517"/>
        <end position="537"/>
    </location>
</feature>
<keyword evidence="6" id="KW-0375">Hydrogen ion transport</keyword>
<evidence type="ECO:0000256" key="8">
    <source>
        <dbReference type="ARBA" id="ARBA00023065"/>
    </source>
</evidence>
<dbReference type="RefSeq" id="XP_030750785.1">
    <property type="nucleotide sequence ID" value="XM_030894925.1"/>
</dbReference>
<evidence type="ECO:0000256" key="7">
    <source>
        <dbReference type="ARBA" id="ARBA00022989"/>
    </source>
</evidence>
<feature type="compositionally biased region" description="Polar residues" evidence="11">
    <location>
        <begin position="91"/>
        <end position="107"/>
    </location>
</feature>
<feature type="transmembrane region" description="Helical" evidence="12">
    <location>
        <begin position="766"/>
        <end position="783"/>
    </location>
</feature>
<keyword evidence="5 12" id="KW-0812">Transmembrane</keyword>
<evidence type="ECO:0000313" key="15">
    <source>
        <dbReference type="RefSeq" id="XP_030750786.1"/>
    </source>
</evidence>
<comment type="similarity">
    <text evidence="2">Belongs to the otopetrin family.</text>
</comment>
<dbReference type="GO" id="GO:0015252">
    <property type="term" value="F:proton channel activity"/>
    <property type="evidence" value="ECO:0007669"/>
    <property type="project" value="InterPro"/>
</dbReference>
<organism evidence="13 15">
    <name type="scientific">Sitophilus oryzae</name>
    <name type="common">Rice weevil</name>
    <name type="synonym">Curculio oryzae</name>
    <dbReference type="NCBI Taxonomy" id="7048"/>
    <lineage>
        <taxon>Eukaryota</taxon>
        <taxon>Metazoa</taxon>
        <taxon>Ecdysozoa</taxon>
        <taxon>Arthropoda</taxon>
        <taxon>Hexapoda</taxon>
        <taxon>Insecta</taxon>
        <taxon>Pterygota</taxon>
        <taxon>Neoptera</taxon>
        <taxon>Endopterygota</taxon>
        <taxon>Coleoptera</taxon>
        <taxon>Polyphaga</taxon>
        <taxon>Cucujiformia</taxon>
        <taxon>Curculionidae</taxon>
        <taxon>Dryophthorinae</taxon>
        <taxon>Sitophilus</taxon>
    </lineage>
</organism>
<feature type="region of interest" description="Disordered" evidence="11">
    <location>
        <begin position="84"/>
        <end position="110"/>
    </location>
</feature>
<feature type="region of interest" description="Disordered" evidence="11">
    <location>
        <begin position="41"/>
        <end position="63"/>
    </location>
</feature>
<dbReference type="GO" id="GO:0005886">
    <property type="term" value="C:plasma membrane"/>
    <property type="evidence" value="ECO:0007669"/>
    <property type="project" value="UniProtKB-SubCell"/>
</dbReference>
<feature type="transmembrane region" description="Helical" evidence="12">
    <location>
        <begin position="392"/>
        <end position="413"/>
    </location>
</feature>
<evidence type="ECO:0000256" key="1">
    <source>
        <dbReference type="ARBA" id="ARBA00004651"/>
    </source>
</evidence>
<evidence type="ECO:0000256" key="12">
    <source>
        <dbReference type="SAM" id="Phobius"/>
    </source>
</evidence>
<evidence type="ECO:0000256" key="6">
    <source>
        <dbReference type="ARBA" id="ARBA00022781"/>
    </source>
</evidence>
<dbReference type="PANTHER" id="PTHR21522:SF58">
    <property type="entry name" value="AGAP000074-PA"/>
    <property type="match status" value="1"/>
</dbReference>
<dbReference type="KEGG" id="soy:115878412"/>
<feature type="transmembrane region" description="Helical" evidence="12">
    <location>
        <begin position="231"/>
        <end position="253"/>
    </location>
</feature>
<protein>
    <submittedName>
        <fullName evidence="14">Proton channel OtopLc-like isoform X1</fullName>
    </submittedName>
    <submittedName>
        <fullName evidence="15">Proton channel OtopLc-like isoform X2</fullName>
    </submittedName>
</protein>
<keyword evidence="7 12" id="KW-1133">Transmembrane helix</keyword>
<dbReference type="AlphaFoldDB" id="A0A6J2XI60"/>
<name>A0A6J2XI60_SITOR</name>
<proteinExistence type="inferred from homology"/>
<keyword evidence="13" id="KW-1185">Reference proteome</keyword>
<accession>A0A6J2XI60</accession>
<evidence type="ECO:0000313" key="13">
    <source>
        <dbReference type="Proteomes" id="UP000504635"/>
    </source>
</evidence>
<keyword evidence="3" id="KW-0813">Transport</keyword>
<feature type="transmembrane region" description="Helical" evidence="12">
    <location>
        <begin position="729"/>
        <end position="746"/>
    </location>
</feature>
<feature type="transmembrane region" description="Helical" evidence="12">
    <location>
        <begin position="661"/>
        <end position="681"/>
    </location>
</feature>
<keyword evidence="4" id="KW-1003">Cell membrane</keyword>
<keyword evidence="10" id="KW-0407">Ion channel</keyword>
<keyword evidence="8" id="KW-0406">Ion transport</keyword>